<dbReference type="FunFam" id="1.10.10.60:FF:000002">
    <property type="entry name" value="Myb family transcription factor"/>
    <property type="match status" value="1"/>
</dbReference>
<organism evidence="8 9">
    <name type="scientific">Vanilla planifolia</name>
    <name type="common">Vanilla</name>
    <dbReference type="NCBI Taxonomy" id="51239"/>
    <lineage>
        <taxon>Eukaryota</taxon>
        <taxon>Viridiplantae</taxon>
        <taxon>Streptophyta</taxon>
        <taxon>Embryophyta</taxon>
        <taxon>Tracheophyta</taxon>
        <taxon>Spermatophyta</taxon>
        <taxon>Magnoliopsida</taxon>
        <taxon>Liliopsida</taxon>
        <taxon>Asparagales</taxon>
        <taxon>Orchidaceae</taxon>
        <taxon>Vanilloideae</taxon>
        <taxon>Vanilleae</taxon>
        <taxon>Vanilla</taxon>
    </lineage>
</organism>
<dbReference type="InterPro" id="IPR006447">
    <property type="entry name" value="Myb_dom_plants"/>
</dbReference>
<evidence type="ECO:0000313" key="9">
    <source>
        <dbReference type="Proteomes" id="UP000639772"/>
    </source>
</evidence>
<feature type="region of interest" description="Disordered" evidence="6">
    <location>
        <begin position="156"/>
        <end position="190"/>
    </location>
</feature>
<dbReference type="PANTHER" id="PTHR31003">
    <property type="entry name" value="MYB FAMILY TRANSCRIPTION FACTOR"/>
    <property type="match status" value="1"/>
</dbReference>
<reference evidence="8 9" key="1">
    <citation type="journal article" date="2020" name="Nat. Food">
        <title>A phased Vanilla planifolia genome enables genetic improvement of flavour and production.</title>
        <authorList>
            <person name="Hasing T."/>
            <person name="Tang H."/>
            <person name="Brym M."/>
            <person name="Khazi F."/>
            <person name="Huang T."/>
            <person name="Chambers A.H."/>
        </authorList>
    </citation>
    <scope>NUCLEOTIDE SEQUENCE [LARGE SCALE GENOMIC DNA]</scope>
    <source>
        <tissue evidence="8">Leaf</tissue>
    </source>
</reference>
<dbReference type="PROSITE" id="PS51294">
    <property type="entry name" value="HTH_MYB"/>
    <property type="match status" value="1"/>
</dbReference>
<dbReference type="GO" id="GO:0003677">
    <property type="term" value="F:DNA binding"/>
    <property type="evidence" value="ECO:0007669"/>
    <property type="project" value="UniProtKB-KW"/>
</dbReference>
<comment type="subcellular location">
    <subcellularLocation>
        <location evidence="1">Nucleus</location>
    </subcellularLocation>
</comment>
<sequence>MSSADGKPRHRDFVEALKEEHRKIQMFSRELPLCLQLVTEAIEKFRRQMADEEDSSNRPVLEEFISPTPRSSSSVSSGGLCRGKDAAVCKSDWLRSVQLWGPAVPDESPAGGSTLKKPVALKAGKVGGAFQPFEREKVAPSVPEPYVEAAVRSNTMTIGGDRGGDEDKEKAAGFEGNSMSPAQPNRKPRRCWSPDLHRKFLHALEQLGGSQVATPKQIRELMKVDGLTNDEVKSHLQKYRLHTRRPTTAVQSSTNSNPQTPQGLLVLGGIWASPSEYAAAAAAAVMAASVAQSTEGSSAGLNGAFSPVASLPVELRLEEDKKNKKPQLNTPFPLPLCSQQRLNQNDDILKEDGEPKSNSCSTSLSSETSTASPAS</sequence>
<feature type="region of interest" description="Disordered" evidence="6">
    <location>
        <begin position="319"/>
        <end position="375"/>
    </location>
</feature>
<dbReference type="EMBL" id="JADCNM010000011">
    <property type="protein sequence ID" value="KAG0462959.1"/>
    <property type="molecule type" value="Genomic_DNA"/>
</dbReference>
<dbReference type="Gene3D" id="1.10.10.60">
    <property type="entry name" value="Homeodomain-like"/>
    <property type="match status" value="1"/>
</dbReference>
<gene>
    <name evidence="8" type="ORF">HPP92_021435</name>
</gene>
<dbReference type="NCBIfam" id="TIGR01557">
    <property type="entry name" value="myb_SHAQKYF"/>
    <property type="match status" value="1"/>
</dbReference>
<evidence type="ECO:0000259" key="7">
    <source>
        <dbReference type="PROSITE" id="PS51294"/>
    </source>
</evidence>
<protein>
    <recommendedName>
        <fullName evidence="7">HTH myb-type domain-containing protein</fullName>
    </recommendedName>
</protein>
<feature type="compositionally biased region" description="Basic and acidic residues" evidence="6">
    <location>
        <begin position="162"/>
        <end position="172"/>
    </location>
</feature>
<evidence type="ECO:0000256" key="6">
    <source>
        <dbReference type="SAM" id="MobiDB-lite"/>
    </source>
</evidence>
<dbReference type="AlphaFoldDB" id="A0A835Q4L4"/>
<dbReference type="OrthoDB" id="1908613at2759"/>
<keyword evidence="5" id="KW-0539">Nucleus</keyword>
<evidence type="ECO:0000256" key="5">
    <source>
        <dbReference type="ARBA" id="ARBA00023242"/>
    </source>
</evidence>
<dbReference type="GO" id="GO:0003700">
    <property type="term" value="F:DNA-binding transcription factor activity"/>
    <property type="evidence" value="ECO:0007669"/>
    <property type="project" value="InterPro"/>
</dbReference>
<dbReference type="InterPro" id="IPR058673">
    <property type="entry name" value="HHO5-like_N"/>
</dbReference>
<feature type="compositionally biased region" description="Low complexity" evidence="6">
    <location>
        <begin position="357"/>
        <end position="375"/>
    </location>
</feature>
<dbReference type="SUPFAM" id="SSF46689">
    <property type="entry name" value="Homeodomain-like"/>
    <property type="match status" value="1"/>
</dbReference>
<comment type="caution">
    <text evidence="8">The sequence shown here is derived from an EMBL/GenBank/DDBJ whole genome shotgun (WGS) entry which is preliminary data.</text>
</comment>
<dbReference type="PANTHER" id="PTHR31003:SF16">
    <property type="entry name" value="TRANSCRIPTION FACTOR HHO2"/>
    <property type="match status" value="1"/>
</dbReference>
<keyword evidence="4" id="KW-0804">Transcription</keyword>
<evidence type="ECO:0000313" key="8">
    <source>
        <dbReference type="EMBL" id="KAG0462959.1"/>
    </source>
</evidence>
<feature type="compositionally biased region" description="Polar residues" evidence="6">
    <location>
        <begin position="246"/>
        <end position="261"/>
    </location>
</feature>
<dbReference type="InterPro" id="IPR017930">
    <property type="entry name" value="Myb_dom"/>
</dbReference>
<evidence type="ECO:0000256" key="4">
    <source>
        <dbReference type="ARBA" id="ARBA00023163"/>
    </source>
</evidence>
<dbReference type="Pfam" id="PF00249">
    <property type="entry name" value="Myb_DNA-binding"/>
    <property type="match status" value="1"/>
</dbReference>
<dbReference type="InterPro" id="IPR009057">
    <property type="entry name" value="Homeodomain-like_sf"/>
</dbReference>
<feature type="domain" description="HTH myb-type" evidence="7">
    <location>
        <begin position="186"/>
        <end position="244"/>
    </location>
</feature>
<evidence type="ECO:0000256" key="3">
    <source>
        <dbReference type="ARBA" id="ARBA00023125"/>
    </source>
</evidence>
<evidence type="ECO:0000256" key="2">
    <source>
        <dbReference type="ARBA" id="ARBA00023015"/>
    </source>
</evidence>
<dbReference type="Proteomes" id="UP000639772">
    <property type="component" value="Chromosome 11"/>
</dbReference>
<feature type="region of interest" description="Disordered" evidence="6">
    <location>
        <begin position="47"/>
        <end position="81"/>
    </location>
</feature>
<feature type="compositionally biased region" description="Polar residues" evidence="6">
    <location>
        <begin position="337"/>
        <end position="346"/>
    </location>
</feature>
<dbReference type="Pfam" id="PF26575">
    <property type="entry name" value="HHO5_N"/>
    <property type="match status" value="1"/>
</dbReference>
<name>A0A835Q4L4_VANPL</name>
<dbReference type="GO" id="GO:0005634">
    <property type="term" value="C:nucleus"/>
    <property type="evidence" value="ECO:0007669"/>
    <property type="project" value="UniProtKB-SubCell"/>
</dbReference>
<keyword evidence="3" id="KW-0238">DNA-binding</keyword>
<proteinExistence type="predicted"/>
<dbReference type="InterPro" id="IPR001005">
    <property type="entry name" value="SANT/Myb"/>
</dbReference>
<accession>A0A835Q4L4</accession>
<keyword evidence="2" id="KW-0805">Transcription regulation</keyword>
<evidence type="ECO:0000256" key="1">
    <source>
        <dbReference type="ARBA" id="ARBA00004123"/>
    </source>
</evidence>
<feature type="region of interest" description="Disordered" evidence="6">
    <location>
        <begin position="242"/>
        <end position="261"/>
    </location>
</feature>
<dbReference type="InterPro" id="IPR044787">
    <property type="entry name" value="HHO5-like"/>
</dbReference>